<name>A0AAQ3N7D9_VIGMU</name>
<dbReference type="GO" id="GO:0045145">
    <property type="term" value="F:single-stranded DNA 5'-3' DNA exonuclease activity"/>
    <property type="evidence" value="ECO:0007669"/>
    <property type="project" value="InterPro"/>
</dbReference>
<evidence type="ECO:0000256" key="1">
    <source>
        <dbReference type="ARBA" id="ARBA00009797"/>
    </source>
</evidence>
<evidence type="ECO:0000313" key="3">
    <source>
        <dbReference type="Proteomes" id="UP001374535"/>
    </source>
</evidence>
<evidence type="ECO:0000313" key="2">
    <source>
        <dbReference type="EMBL" id="WVZ03726.1"/>
    </source>
</evidence>
<dbReference type="EMBL" id="CP144694">
    <property type="protein sequence ID" value="WVZ03726.1"/>
    <property type="molecule type" value="Genomic_DNA"/>
</dbReference>
<protein>
    <submittedName>
        <fullName evidence="2">Uncharacterized protein</fullName>
    </submittedName>
</protein>
<dbReference type="GO" id="GO:0005634">
    <property type="term" value="C:nucleus"/>
    <property type="evidence" value="ECO:0007669"/>
    <property type="project" value="TreeGrafter"/>
</dbReference>
<accession>A0AAQ3N7D9</accession>
<dbReference type="AlphaFoldDB" id="A0AAQ3N7D9"/>
<dbReference type="PANTHER" id="PTHR14464">
    <property type="entry name" value="EXONUCLEASE V"/>
    <property type="match status" value="1"/>
</dbReference>
<keyword evidence="3" id="KW-1185">Reference proteome</keyword>
<dbReference type="Proteomes" id="UP001374535">
    <property type="component" value="Chromosome 7"/>
</dbReference>
<proteinExistence type="inferred from homology"/>
<comment type="similarity">
    <text evidence="1">Belongs to the EXO5 family.</text>
</comment>
<dbReference type="PANTHER" id="PTHR14464:SF4">
    <property type="entry name" value="EXONUCLEASE V"/>
    <property type="match status" value="1"/>
</dbReference>
<dbReference type="GO" id="GO:0036297">
    <property type="term" value="P:interstrand cross-link repair"/>
    <property type="evidence" value="ECO:0007669"/>
    <property type="project" value="TreeGrafter"/>
</dbReference>
<sequence length="147" mass="16310">MAFIEAALSFASTRTCSAIRSSSCSSSPSKSPLHNNALSITVVSKRSLSSGSDIEDLPPRKRNHTLSDSFLRRFRNRRGLSEWCPKQMEFSLLLGGRKVNQAMKAGIARHAKLEQEVISYLVCFIIHSTSCFIFNVIQGHILCYASV</sequence>
<dbReference type="InterPro" id="IPR019190">
    <property type="entry name" value="EXOV"/>
</dbReference>
<gene>
    <name evidence="2" type="ORF">V8G54_024532</name>
</gene>
<organism evidence="2 3">
    <name type="scientific">Vigna mungo</name>
    <name type="common">Black gram</name>
    <name type="synonym">Phaseolus mungo</name>
    <dbReference type="NCBI Taxonomy" id="3915"/>
    <lineage>
        <taxon>Eukaryota</taxon>
        <taxon>Viridiplantae</taxon>
        <taxon>Streptophyta</taxon>
        <taxon>Embryophyta</taxon>
        <taxon>Tracheophyta</taxon>
        <taxon>Spermatophyta</taxon>
        <taxon>Magnoliopsida</taxon>
        <taxon>eudicotyledons</taxon>
        <taxon>Gunneridae</taxon>
        <taxon>Pentapetalae</taxon>
        <taxon>rosids</taxon>
        <taxon>fabids</taxon>
        <taxon>Fabales</taxon>
        <taxon>Fabaceae</taxon>
        <taxon>Papilionoideae</taxon>
        <taxon>50 kb inversion clade</taxon>
        <taxon>NPAAA clade</taxon>
        <taxon>indigoferoid/millettioid clade</taxon>
        <taxon>Phaseoleae</taxon>
        <taxon>Vigna</taxon>
    </lineage>
</organism>
<reference evidence="2 3" key="1">
    <citation type="journal article" date="2023" name="Life. Sci Alliance">
        <title>Evolutionary insights into 3D genome organization and epigenetic landscape of Vigna mungo.</title>
        <authorList>
            <person name="Junaid A."/>
            <person name="Singh B."/>
            <person name="Bhatia S."/>
        </authorList>
    </citation>
    <scope>NUCLEOTIDE SEQUENCE [LARGE SCALE GENOMIC DNA]</scope>
    <source>
        <strain evidence="2">Urdbean</strain>
    </source>
</reference>